<proteinExistence type="predicted"/>
<reference evidence="1 2" key="1">
    <citation type="submission" date="2024-01" db="EMBL/GenBank/DDBJ databases">
        <title>A draft genome for the cacao thread blight pathogen Marasmiellus scandens.</title>
        <authorList>
            <person name="Baruah I.K."/>
            <person name="Leung J."/>
            <person name="Bukari Y."/>
            <person name="Amoako-Attah I."/>
            <person name="Meinhardt L.W."/>
            <person name="Bailey B.A."/>
            <person name="Cohen S.P."/>
        </authorList>
    </citation>
    <scope>NUCLEOTIDE SEQUENCE [LARGE SCALE GENOMIC DNA]</scope>
    <source>
        <strain evidence="1 2">GH-19</strain>
    </source>
</reference>
<name>A0ABR1J6C0_9AGAR</name>
<dbReference type="EMBL" id="JBANRG010000031">
    <property type="protein sequence ID" value="KAK7451273.1"/>
    <property type="molecule type" value="Genomic_DNA"/>
</dbReference>
<evidence type="ECO:0008006" key="3">
    <source>
        <dbReference type="Google" id="ProtNLM"/>
    </source>
</evidence>
<organism evidence="1 2">
    <name type="scientific">Marasmiellus scandens</name>
    <dbReference type="NCBI Taxonomy" id="2682957"/>
    <lineage>
        <taxon>Eukaryota</taxon>
        <taxon>Fungi</taxon>
        <taxon>Dikarya</taxon>
        <taxon>Basidiomycota</taxon>
        <taxon>Agaricomycotina</taxon>
        <taxon>Agaricomycetes</taxon>
        <taxon>Agaricomycetidae</taxon>
        <taxon>Agaricales</taxon>
        <taxon>Marasmiineae</taxon>
        <taxon>Omphalotaceae</taxon>
        <taxon>Marasmiellus</taxon>
    </lineage>
</organism>
<evidence type="ECO:0000313" key="1">
    <source>
        <dbReference type="EMBL" id="KAK7451273.1"/>
    </source>
</evidence>
<dbReference type="Proteomes" id="UP001498398">
    <property type="component" value="Unassembled WGS sequence"/>
</dbReference>
<evidence type="ECO:0000313" key="2">
    <source>
        <dbReference type="Proteomes" id="UP001498398"/>
    </source>
</evidence>
<keyword evidence="2" id="KW-1185">Reference proteome</keyword>
<accession>A0ABR1J6C0</accession>
<protein>
    <recommendedName>
        <fullName evidence="3">F-box domain-containing protein</fullName>
    </recommendedName>
</protein>
<comment type="caution">
    <text evidence="1">The sequence shown here is derived from an EMBL/GenBank/DDBJ whole genome shotgun (WGS) entry which is preliminary data.</text>
</comment>
<gene>
    <name evidence="1" type="ORF">VKT23_012613</name>
</gene>
<sequence length="588" mass="67325">MQVKPPDTGPVPHIQCLPLELLDYIFYIYCGISFPIGFQTLGLTWELSQVPESTFPALILTHVCSRWRDIALSNPSLWSRIELREPLDDTADKIISSLQHLVELYLTRSRQSPLDLVIEFTNYIFQYTEVVELPKEKYDVCLRLLSIYNLFFTEAHRWRNAYLCLPLRFFEPNWSLDNWPKHFPVLEELAVHIFGDEAIFRTRSSMEILSAPKLHTLTHTGHGIEIMSCTRKALSKNGPNDASAGSSIRSPSFDSLRSFTFSQILYKENLCLACPLTKMTLRKIGGFANPRSGTVCLAKNLVILAQAENVIWSLPRTFHCMTCPNLVALLLEIPITRCPTRFLVQRDHNSDLPLFAKPISRRDQYDTRDEEFANFLSRSSAANITHFSIINFRVKDEYLVSVLLQLPSLSHLALADVIFRDYGDSGDHRVGTNNDAKSEEAEREWRQQGFKLMFSRWFFRSLSFSNSNGSATHNSLKLIPSLRELHVGFSRGQGRGAIFALLDMVQSRSLRSGLQFVRVKLVSDRNRDCSDSESYHASEEHLHLEEEIGEIVQRRLDQLGEFGTPVELEWTDTVSDWRAGLGSWKLED</sequence>